<dbReference type="AlphaFoldDB" id="A0A5C4LWR1"/>
<name>A0A5C4LWR1_9PSEU</name>
<gene>
    <name evidence="2" type="ORF">FG385_20355</name>
</gene>
<organism evidence="2 3">
    <name type="scientific">Amycolatopsis alkalitolerans</name>
    <dbReference type="NCBI Taxonomy" id="2547244"/>
    <lineage>
        <taxon>Bacteria</taxon>
        <taxon>Bacillati</taxon>
        <taxon>Actinomycetota</taxon>
        <taxon>Actinomycetes</taxon>
        <taxon>Pseudonocardiales</taxon>
        <taxon>Pseudonocardiaceae</taxon>
        <taxon>Amycolatopsis</taxon>
    </lineage>
</organism>
<evidence type="ECO:0000313" key="2">
    <source>
        <dbReference type="EMBL" id="TNC23719.1"/>
    </source>
</evidence>
<evidence type="ECO:0000313" key="3">
    <source>
        <dbReference type="Proteomes" id="UP000305546"/>
    </source>
</evidence>
<dbReference type="Proteomes" id="UP000305546">
    <property type="component" value="Unassembled WGS sequence"/>
</dbReference>
<sequence length="182" mass="19965">MSDRVTFDNGDWPAVQAAVTRRMAELALSPRDLRDLTSLSASSLAKLRGKQPVGRMHLGTLRQVSRGLGWPDTALADLAQGRLTPEDLANPDPSEPELHERFLRLEAAVRQLHQGLTEIAQLEDERSAKMATLLTEVATLAGLLNSPDLIRVRLAARRGEAPLRRSGTVPSIRPDEFSETDS</sequence>
<evidence type="ECO:0008006" key="4">
    <source>
        <dbReference type="Google" id="ProtNLM"/>
    </source>
</evidence>
<keyword evidence="3" id="KW-1185">Reference proteome</keyword>
<evidence type="ECO:0000256" key="1">
    <source>
        <dbReference type="SAM" id="MobiDB-lite"/>
    </source>
</evidence>
<protein>
    <recommendedName>
        <fullName evidence="4">XRE family transcriptional regulator</fullName>
    </recommendedName>
</protein>
<reference evidence="2 3" key="1">
    <citation type="submission" date="2019-06" db="EMBL/GenBank/DDBJ databases">
        <title>Amycolatopsis alkalitolerans sp. nov., isolated from Gastrodia elata Blume.</title>
        <authorList>
            <person name="Narsing Rao M.P."/>
            <person name="Li W.J."/>
        </authorList>
    </citation>
    <scope>NUCLEOTIDE SEQUENCE [LARGE SCALE GENOMIC DNA]</scope>
    <source>
        <strain evidence="2 3">SYSUP0005</strain>
    </source>
</reference>
<feature type="region of interest" description="Disordered" evidence="1">
    <location>
        <begin position="161"/>
        <end position="182"/>
    </location>
</feature>
<comment type="caution">
    <text evidence="2">The sequence shown here is derived from an EMBL/GenBank/DDBJ whole genome shotgun (WGS) entry which is preliminary data.</text>
</comment>
<accession>A0A5C4LWR1</accession>
<dbReference type="RefSeq" id="WP_139098359.1">
    <property type="nucleotide sequence ID" value="NZ_VDFW01000018.1"/>
</dbReference>
<dbReference type="EMBL" id="VDFW01000018">
    <property type="protein sequence ID" value="TNC23719.1"/>
    <property type="molecule type" value="Genomic_DNA"/>
</dbReference>
<proteinExistence type="predicted"/>